<reference evidence="3 6" key="2">
    <citation type="submission" date="2019-08" db="EMBL/GenBank/DDBJ databases">
        <title>The genome sequence of a newly discovered highly antifungal drug resistant Aspergillus species, Aspergillus tanneri NIH 1004.</title>
        <authorList>
            <person name="Mounaud S."/>
            <person name="Singh I."/>
            <person name="Joardar V."/>
            <person name="Pakala S."/>
            <person name="Pakala S."/>
            <person name="Venepally P."/>
            <person name="Chung J.K."/>
            <person name="Losada L."/>
            <person name="Nierman W.C."/>
        </authorList>
    </citation>
    <scope>NUCLEOTIDE SEQUENCE [LARGE SCALE GENOMIC DNA]</scope>
    <source>
        <strain evidence="3 6">NIH1004</strain>
    </source>
</reference>
<reference evidence="4 5" key="1">
    <citation type="submission" date="2019-03" db="EMBL/GenBank/DDBJ databases">
        <title>The genome sequence of a newly discovered highly antifungal drug resistant Aspergillus species, Aspergillus tanneri NIH 1004.</title>
        <authorList>
            <person name="Mounaud S."/>
            <person name="Singh I."/>
            <person name="Joardar V."/>
            <person name="Pakala S."/>
            <person name="Pakala S."/>
            <person name="Venepally P."/>
            <person name="Hoover J."/>
            <person name="Nierman W."/>
            <person name="Chung J."/>
            <person name="Losada L."/>
        </authorList>
    </citation>
    <scope>NUCLEOTIDE SEQUENCE [LARGE SCALE GENOMIC DNA]</scope>
    <source>
        <strain evidence="4 5">NIH1004</strain>
    </source>
</reference>
<sequence>MHIKLLLGLAIASVTAAKDSVSSMFVYGARQQSLEASIIGNDATVTSYNINCRPGTDTSDCDMGAGLTLLAGPAMTTYFMDNPSKDTELTVICSVAEKESSAVCWQTARGTGTQSPGIHTTTVRTSFSQVPVTITAGEVTSTTSTTTSTSSASTTESDLTSSSSGGVARITGDAGMVVGAIVGFAALL</sequence>
<dbReference type="OrthoDB" id="4991875at2759"/>
<dbReference type="STRING" id="1220188.A0A4S3JP44"/>
<dbReference type="Proteomes" id="UP000308092">
    <property type="component" value="Unassembled WGS sequence"/>
</dbReference>
<dbReference type="GeneID" id="54333658"/>
<keyword evidence="5" id="KW-1185">Reference proteome</keyword>
<name>A0A4S3JP44_9EURO</name>
<evidence type="ECO:0000256" key="1">
    <source>
        <dbReference type="SAM" id="MobiDB-lite"/>
    </source>
</evidence>
<keyword evidence="2" id="KW-0732">Signal</keyword>
<proteinExistence type="predicted"/>
<evidence type="ECO:0000313" key="5">
    <source>
        <dbReference type="Proteomes" id="UP000308092"/>
    </source>
</evidence>
<feature type="signal peptide" evidence="2">
    <location>
        <begin position="1"/>
        <end position="16"/>
    </location>
</feature>
<dbReference type="RefSeq" id="XP_033421379.1">
    <property type="nucleotide sequence ID" value="XM_033575524.1"/>
</dbReference>
<feature type="region of interest" description="Disordered" evidence="1">
    <location>
        <begin position="138"/>
        <end position="166"/>
    </location>
</feature>
<dbReference type="AlphaFoldDB" id="A0A4S3JP44"/>
<evidence type="ECO:0000256" key="2">
    <source>
        <dbReference type="SAM" id="SignalP"/>
    </source>
</evidence>
<dbReference type="PANTHER" id="PTHR40640:SF2">
    <property type="entry name" value="GPI ANCHORED PROTEIN-RELATED"/>
    <property type="match status" value="1"/>
</dbReference>
<evidence type="ECO:0000313" key="3">
    <source>
        <dbReference type="EMBL" id="KAA8642017.1"/>
    </source>
</evidence>
<evidence type="ECO:0008006" key="7">
    <source>
        <dbReference type="Google" id="ProtNLM"/>
    </source>
</evidence>
<protein>
    <recommendedName>
        <fullName evidence="7">GPI anchored cell wall protein</fullName>
    </recommendedName>
</protein>
<gene>
    <name evidence="3" type="ORF">ATNIH1004_010957</name>
    <name evidence="4" type="ORF">EYZ11_003949</name>
</gene>
<comment type="caution">
    <text evidence="4">The sequence shown here is derived from an EMBL/GenBank/DDBJ whole genome shotgun (WGS) entry which is preliminary data.</text>
</comment>
<organism evidence="4 5">
    <name type="scientific">Aspergillus tanneri</name>
    <dbReference type="NCBI Taxonomy" id="1220188"/>
    <lineage>
        <taxon>Eukaryota</taxon>
        <taxon>Fungi</taxon>
        <taxon>Dikarya</taxon>
        <taxon>Ascomycota</taxon>
        <taxon>Pezizomycotina</taxon>
        <taxon>Eurotiomycetes</taxon>
        <taxon>Eurotiomycetidae</taxon>
        <taxon>Eurotiales</taxon>
        <taxon>Aspergillaceae</taxon>
        <taxon>Aspergillus</taxon>
        <taxon>Aspergillus subgen. Circumdati</taxon>
    </lineage>
</organism>
<dbReference type="Proteomes" id="UP000324241">
    <property type="component" value="Unassembled WGS sequence"/>
</dbReference>
<evidence type="ECO:0000313" key="6">
    <source>
        <dbReference type="Proteomes" id="UP000324241"/>
    </source>
</evidence>
<dbReference type="VEuPathDB" id="FungiDB:EYZ11_003949"/>
<dbReference type="PANTHER" id="PTHR40640">
    <property type="entry name" value="ANCHORED GLYCOPROTEIN, PUTATIVE (AFU_ORTHOLOGUE AFUA_8G04860)-RELATED"/>
    <property type="match status" value="1"/>
</dbReference>
<dbReference type="EMBL" id="QUQM01000008">
    <property type="protein sequence ID" value="KAA8642017.1"/>
    <property type="molecule type" value="Genomic_DNA"/>
</dbReference>
<accession>A0A4S3JP44</accession>
<feature type="compositionally biased region" description="Low complexity" evidence="1">
    <location>
        <begin position="140"/>
        <end position="164"/>
    </location>
</feature>
<evidence type="ECO:0000313" key="4">
    <source>
        <dbReference type="EMBL" id="THC96557.1"/>
    </source>
</evidence>
<dbReference type="EMBL" id="SOSA01000108">
    <property type="protein sequence ID" value="THC96557.1"/>
    <property type="molecule type" value="Genomic_DNA"/>
</dbReference>
<feature type="chain" id="PRO_5036358506" description="GPI anchored cell wall protein" evidence="2">
    <location>
        <begin position="17"/>
        <end position="188"/>
    </location>
</feature>